<organism evidence="2 3">
    <name type="scientific">Bacillus thuringiensis</name>
    <dbReference type="NCBI Taxonomy" id="1428"/>
    <lineage>
        <taxon>Bacteria</taxon>
        <taxon>Bacillati</taxon>
        <taxon>Bacillota</taxon>
        <taxon>Bacilli</taxon>
        <taxon>Bacillales</taxon>
        <taxon>Bacillaceae</taxon>
        <taxon>Bacillus</taxon>
        <taxon>Bacillus cereus group</taxon>
    </lineage>
</organism>
<evidence type="ECO:0008006" key="4">
    <source>
        <dbReference type="Google" id="ProtNLM"/>
    </source>
</evidence>
<dbReference type="EMBL" id="CP009332">
    <property type="protein sequence ID" value="AJG73596.1"/>
    <property type="molecule type" value="Genomic_DNA"/>
</dbReference>
<accession>A0AB33APL4</accession>
<evidence type="ECO:0000313" key="3">
    <source>
        <dbReference type="Proteomes" id="UP000031876"/>
    </source>
</evidence>
<dbReference type="Proteomes" id="UP000031876">
    <property type="component" value="Plasmid 3"/>
</dbReference>
<dbReference type="KEGG" id="btw:BF38_6136"/>
<keyword evidence="1" id="KW-0812">Transmembrane</keyword>
<reference evidence="2 3" key="1">
    <citation type="journal article" date="2015" name="Genome Announc.">
        <title>Complete genome sequences for 35 biothreat assay-relevant bacillus species.</title>
        <authorList>
            <person name="Johnson S.L."/>
            <person name="Daligault H.E."/>
            <person name="Davenport K.W."/>
            <person name="Jaissle J."/>
            <person name="Frey K.G."/>
            <person name="Ladner J.T."/>
            <person name="Broomall S.M."/>
            <person name="Bishop-Lilly K.A."/>
            <person name="Bruce D.C."/>
            <person name="Gibbons H.S."/>
            <person name="Coyne S.R."/>
            <person name="Lo C.C."/>
            <person name="Meincke L."/>
            <person name="Munk A.C."/>
            <person name="Koroleva G.I."/>
            <person name="Rosenzweig C.N."/>
            <person name="Palacios G.F."/>
            <person name="Redden C.L."/>
            <person name="Minogue T.D."/>
            <person name="Chain P.S."/>
        </authorList>
    </citation>
    <scope>NUCLEOTIDE SEQUENCE [LARGE SCALE GENOMIC DNA]</scope>
    <source>
        <strain evidence="2 3">HD1011</strain>
    </source>
</reference>
<protein>
    <recommendedName>
        <fullName evidence="4">CcmD family protein</fullName>
    </recommendedName>
</protein>
<evidence type="ECO:0000313" key="2">
    <source>
        <dbReference type="EMBL" id="AJG73596.1"/>
    </source>
</evidence>
<geneLocation type="plasmid" evidence="2 3">
    <name>3</name>
</geneLocation>
<sequence length="39" mass="4333">MEESTLSLAIVAAAICVFVYLVHRIDVVAKRAGWLEDDK</sequence>
<name>A0AB33APL4_BACTU</name>
<keyword evidence="2" id="KW-0614">Plasmid</keyword>
<gene>
    <name evidence="2" type="ORF">BF38_6136</name>
</gene>
<keyword evidence="1" id="KW-1133">Transmembrane helix</keyword>
<evidence type="ECO:0000256" key="1">
    <source>
        <dbReference type="SAM" id="Phobius"/>
    </source>
</evidence>
<keyword evidence="1" id="KW-0472">Membrane</keyword>
<feature type="transmembrane region" description="Helical" evidence="1">
    <location>
        <begin position="6"/>
        <end position="22"/>
    </location>
</feature>
<dbReference type="AlphaFoldDB" id="A0AB33APL4"/>
<proteinExistence type="predicted"/>